<feature type="transmembrane region" description="Helical" evidence="10">
    <location>
        <begin position="400"/>
        <end position="421"/>
    </location>
</feature>
<name>A0A3A9Z2L0_9ACTN</name>
<evidence type="ECO:0000259" key="11">
    <source>
        <dbReference type="Pfam" id="PF00361"/>
    </source>
</evidence>
<sequence>MPALLAAHLLVAALVPGLARRLPRGAWYLAALPPLAAVAWAAAQVPLVLRGGAPREAVTWAGTLHLVFAARLDGLSLLMVFLVSGVGALVLIHGAGYFHGGGREAGLLLAFAGVMFGLVTADDLIALYVFWELTSVISFLLIAGDGREAERRRAAQQALLTTVAGGLPMLFGLVLLAAESGTPSLSGLVADPPHTGPALVALLLVLLGAFTKSAQGPFAAWLPAAMVAPAPVSAYLHAAAMVKGGVYLVARLAPGFAGFGPWRPLVVSAGLLTFVLGAWQALRQTDLKLLLAHGTVSELGLLLALFGTGTRTTGLAGEEMTLAHAAFKSSLFLTVGALEHATGTRDARRLSGLGRRLPWLCATAVVSTASMAGLPPLIGYLGKEAAYDGYAHAPFSWRGWALAALTLGSLLTAAYSARFLWGAFARKPGLADSSPARPGADALGPIWLLTAVSLVFGIGYPLTGGLAGPYADAPGLVADAHPPYRTALWHGLSGPLLLSAAAVVLGIALHLARRPLAGAAGRLPVPPEGRRGYELSVRGVQAAAVWLTRHTQVGSLPAYLTVLLLTVVLVPGGSLLVHRPPLPHVVPWHSPVELPLALLVLACCAALVVIRHRLTAVLFAGAAGYAVGALFLVQGAPDLALTQFLVETLTVVIVVLVLRRLPAGFTPERPHGTFVALRACVAVLAGACVACLAVSATAVRQSLALSRTVLERAGETGSHNAVTALLLDFRALDTLGEISVLLGTAIAAGALLAHRSRRPPGAGAGEAGVFRAAEWDVPRERWLPEADLLPGAERSLLLEPVVRLLFPAVLLLSCHLLFAGHYRPGGGFAGGLVAGQACFLRYLAGRRAGAVLPAGVTPRVLAGGGLALAAAVALAPLAFGAPPLAATELHLRLPPLGTVSFATNLFFDIGVYLLVAGVCLTLLCALDRAEGAGGAAARLQDREPAG</sequence>
<feature type="transmembrane region" description="Helical" evidence="10">
    <location>
        <begin position="905"/>
        <end position="926"/>
    </location>
</feature>
<feature type="transmembrane region" description="Helical" evidence="10">
    <location>
        <begin position="865"/>
        <end position="885"/>
    </location>
</feature>
<evidence type="ECO:0000259" key="14">
    <source>
        <dbReference type="Pfam" id="PF13244"/>
    </source>
</evidence>
<dbReference type="Pfam" id="PF00361">
    <property type="entry name" value="Proton_antipo_M"/>
    <property type="match status" value="1"/>
</dbReference>
<keyword evidence="7" id="KW-0406">Ion transport</keyword>
<evidence type="ECO:0000259" key="13">
    <source>
        <dbReference type="Pfam" id="PF04039"/>
    </source>
</evidence>
<feature type="transmembrane region" description="Helical" evidence="10">
    <location>
        <begin position="588"/>
        <end position="609"/>
    </location>
</feature>
<dbReference type="GO" id="GO:0006811">
    <property type="term" value="P:monoatomic ion transport"/>
    <property type="evidence" value="ECO:0007669"/>
    <property type="project" value="UniProtKB-KW"/>
</dbReference>
<evidence type="ECO:0000256" key="3">
    <source>
        <dbReference type="ARBA" id="ARBA00022449"/>
    </source>
</evidence>
<evidence type="ECO:0000256" key="9">
    <source>
        <dbReference type="RuleBase" id="RU000320"/>
    </source>
</evidence>
<feature type="domain" description="NADH:quinone oxidoreductase/Mrp antiporter transmembrane" evidence="11">
    <location>
        <begin position="121"/>
        <end position="386"/>
    </location>
</feature>
<evidence type="ECO:0000256" key="2">
    <source>
        <dbReference type="ARBA" id="ARBA00022448"/>
    </source>
</evidence>
<dbReference type="AlphaFoldDB" id="A0A3A9Z2L0"/>
<keyword evidence="5 9" id="KW-0812">Transmembrane</keyword>
<keyword evidence="3" id="KW-0050">Antiport</keyword>
<gene>
    <name evidence="16" type="ORF">D7294_13830</name>
</gene>
<evidence type="ECO:0000256" key="5">
    <source>
        <dbReference type="ARBA" id="ARBA00022692"/>
    </source>
</evidence>
<feature type="transmembrane region" description="Helical" evidence="10">
    <location>
        <begin position="616"/>
        <end position="633"/>
    </location>
</feature>
<feature type="transmembrane region" description="Helical" evidence="10">
    <location>
        <begin position="359"/>
        <end position="380"/>
    </location>
</feature>
<evidence type="ECO:0000313" key="17">
    <source>
        <dbReference type="Proteomes" id="UP000272474"/>
    </source>
</evidence>
<dbReference type="PANTHER" id="PTHR43373">
    <property type="entry name" value="NA(+)/H(+) ANTIPORTER SUBUNIT"/>
    <property type="match status" value="1"/>
</dbReference>
<dbReference type="RefSeq" id="WP_120679278.1">
    <property type="nucleotide sequence ID" value="NZ_RBAL01000006.1"/>
</dbReference>
<feature type="transmembrane region" description="Helical" evidence="10">
    <location>
        <begin position="492"/>
        <end position="512"/>
    </location>
</feature>
<protein>
    <submittedName>
        <fullName evidence="16">DUF4040 domain-containing protein</fullName>
    </submittedName>
</protein>
<evidence type="ECO:0000256" key="8">
    <source>
        <dbReference type="ARBA" id="ARBA00023136"/>
    </source>
</evidence>
<feature type="transmembrane region" description="Helical" evidence="10">
    <location>
        <begin position="198"/>
        <end position="222"/>
    </location>
</feature>
<feature type="transmembrane region" description="Helical" evidence="10">
    <location>
        <begin position="105"/>
        <end position="121"/>
    </location>
</feature>
<comment type="subcellular location">
    <subcellularLocation>
        <location evidence="1">Cell membrane</location>
        <topology evidence="1">Multi-pass membrane protein</topology>
    </subcellularLocation>
    <subcellularLocation>
        <location evidence="9">Membrane</location>
        <topology evidence="9">Multi-pass membrane protein</topology>
    </subcellularLocation>
</comment>
<feature type="domain" description="Na+/H+ antiporter MnhB subunit-related protein" evidence="13">
    <location>
        <begin position="798"/>
        <end position="920"/>
    </location>
</feature>
<feature type="transmembrane region" description="Helical" evidence="10">
    <location>
        <begin position="735"/>
        <end position="753"/>
    </location>
</feature>
<dbReference type="Pfam" id="PF04039">
    <property type="entry name" value="MnhB"/>
    <property type="match status" value="1"/>
</dbReference>
<dbReference type="OrthoDB" id="9811798at2"/>
<dbReference type="InterPro" id="IPR007182">
    <property type="entry name" value="MnhB"/>
</dbReference>
<feature type="domain" description="MrpA C-terminal/MbhD" evidence="14">
    <location>
        <begin position="598"/>
        <end position="662"/>
    </location>
</feature>
<feature type="domain" description="MrpA C-terminal/MbhE" evidence="15">
    <location>
        <begin position="680"/>
        <end position="755"/>
    </location>
</feature>
<feature type="transmembrane region" description="Helical" evidence="10">
    <location>
        <begin position="679"/>
        <end position="699"/>
    </location>
</feature>
<comment type="caution">
    <text evidence="16">The sequence shown here is derived from an EMBL/GenBank/DDBJ whole genome shotgun (WGS) entry which is preliminary data.</text>
</comment>
<dbReference type="InterPro" id="IPR046806">
    <property type="entry name" value="MrpA_C/MbhE"/>
</dbReference>
<proteinExistence type="predicted"/>
<evidence type="ECO:0000256" key="10">
    <source>
        <dbReference type="SAM" id="Phobius"/>
    </source>
</evidence>
<keyword evidence="2" id="KW-0813">Transport</keyword>
<accession>A0A3A9Z2L0</accession>
<dbReference type="InterPro" id="IPR001516">
    <property type="entry name" value="Proton_antipo_N"/>
</dbReference>
<evidence type="ECO:0000256" key="1">
    <source>
        <dbReference type="ARBA" id="ARBA00004651"/>
    </source>
</evidence>
<keyword evidence="17" id="KW-1185">Reference proteome</keyword>
<feature type="transmembrane region" description="Helical" evidence="10">
    <location>
        <begin position="639"/>
        <end position="658"/>
    </location>
</feature>
<feature type="transmembrane region" description="Helical" evidence="10">
    <location>
        <begin position="127"/>
        <end position="146"/>
    </location>
</feature>
<feature type="domain" description="NADH-Ubiquinone oxidoreductase (complex I) chain 5 N-terminal" evidence="12">
    <location>
        <begin position="61"/>
        <end position="100"/>
    </location>
</feature>
<keyword evidence="8 10" id="KW-0472">Membrane</keyword>
<dbReference type="Proteomes" id="UP000272474">
    <property type="component" value="Unassembled WGS sequence"/>
</dbReference>
<dbReference type="PRINTS" id="PR01434">
    <property type="entry name" value="NADHDHGNASE5"/>
</dbReference>
<feature type="transmembrane region" description="Helical" evidence="10">
    <location>
        <begin position="556"/>
        <end position="576"/>
    </location>
</feature>
<keyword evidence="4" id="KW-1003">Cell membrane</keyword>
<evidence type="ECO:0000313" key="16">
    <source>
        <dbReference type="EMBL" id="RKN42478.1"/>
    </source>
</evidence>
<evidence type="ECO:0000256" key="6">
    <source>
        <dbReference type="ARBA" id="ARBA00022989"/>
    </source>
</evidence>
<feature type="transmembrane region" description="Helical" evidence="10">
    <location>
        <begin position="442"/>
        <end position="462"/>
    </location>
</feature>
<dbReference type="InterPro" id="IPR025383">
    <property type="entry name" value="MrpA_C/MbhD"/>
</dbReference>
<evidence type="ECO:0000256" key="4">
    <source>
        <dbReference type="ARBA" id="ARBA00022475"/>
    </source>
</evidence>
<dbReference type="PANTHER" id="PTHR43373:SF1">
    <property type="entry name" value="NA(+)_H(+) ANTIPORTER SUBUNIT A"/>
    <property type="match status" value="1"/>
</dbReference>
<dbReference type="Pfam" id="PF13244">
    <property type="entry name" value="MbhD"/>
    <property type="match status" value="1"/>
</dbReference>
<feature type="transmembrane region" description="Helical" evidence="10">
    <location>
        <begin position="75"/>
        <end position="98"/>
    </location>
</feature>
<dbReference type="InterPro" id="IPR001750">
    <property type="entry name" value="ND/Mrp_TM"/>
</dbReference>
<dbReference type="GO" id="GO:0005886">
    <property type="term" value="C:plasma membrane"/>
    <property type="evidence" value="ECO:0007669"/>
    <property type="project" value="UniProtKB-SubCell"/>
</dbReference>
<dbReference type="Pfam" id="PF00662">
    <property type="entry name" value="Proton_antipo_N"/>
    <property type="match status" value="1"/>
</dbReference>
<evidence type="ECO:0000259" key="12">
    <source>
        <dbReference type="Pfam" id="PF00662"/>
    </source>
</evidence>
<dbReference type="InterPro" id="IPR050616">
    <property type="entry name" value="CPA3_Na-H_Antiporter_A"/>
</dbReference>
<organism evidence="16 17">
    <name type="scientific">Streptomyces hoynatensis</name>
    <dbReference type="NCBI Taxonomy" id="1141874"/>
    <lineage>
        <taxon>Bacteria</taxon>
        <taxon>Bacillati</taxon>
        <taxon>Actinomycetota</taxon>
        <taxon>Actinomycetes</taxon>
        <taxon>Kitasatosporales</taxon>
        <taxon>Streptomycetaceae</taxon>
        <taxon>Streptomyces</taxon>
    </lineage>
</organism>
<feature type="transmembrane region" description="Helical" evidence="10">
    <location>
        <begin position="265"/>
        <end position="282"/>
    </location>
</feature>
<dbReference type="EMBL" id="RBAL01000006">
    <property type="protein sequence ID" value="RKN42478.1"/>
    <property type="molecule type" value="Genomic_DNA"/>
</dbReference>
<dbReference type="GO" id="GO:0015297">
    <property type="term" value="F:antiporter activity"/>
    <property type="evidence" value="ECO:0007669"/>
    <property type="project" value="UniProtKB-KW"/>
</dbReference>
<feature type="transmembrane region" description="Helical" evidence="10">
    <location>
        <begin position="158"/>
        <end position="178"/>
    </location>
</feature>
<reference evidence="16 17" key="1">
    <citation type="journal article" date="2014" name="Int. J. Syst. Evol. Microbiol.">
        <title>Streptomyces hoynatensis sp. nov., isolated from deep marine sediment.</title>
        <authorList>
            <person name="Veyisoglu A."/>
            <person name="Sahin N."/>
        </authorList>
    </citation>
    <scope>NUCLEOTIDE SEQUENCE [LARGE SCALE GENOMIC DNA]</scope>
    <source>
        <strain evidence="16 17">KCTC 29097</strain>
    </source>
</reference>
<dbReference type="Pfam" id="PF20501">
    <property type="entry name" value="MbhE"/>
    <property type="match status" value="1"/>
</dbReference>
<evidence type="ECO:0000256" key="7">
    <source>
        <dbReference type="ARBA" id="ARBA00023065"/>
    </source>
</evidence>
<evidence type="ECO:0000259" key="15">
    <source>
        <dbReference type="Pfam" id="PF20501"/>
    </source>
</evidence>
<keyword evidence="6 10" id="KW-1133">Transmembrane helix</keyword>